<proteinExistence type="predicted"/>
<dbReference type="Gramene" id="EFJ05298">
    <property type="protein sequence ID" value="EFJ05298"/>
    <property type="gene ID" value="SELMODRAFT_431674"/>
</dbReference>
<keyword evidence="4" id="KW-1185">Reference proteome</keyword>
<dbReference type="Proteomes" id="UP000001514">
    <property type="component" value="Unassembled WGS sequence"/>
</dbReference>
<accession>D8TDE7</accession>
<dbReference type="EMBL" id="GL377729">
    <property type="protein sequence ID" value="EFJ05298.1"/>
    <property type="molecule type" value="Genomic_DNA"/>
</dbReference>
<feature type="compositionally biased region" description="Basic and acidic residues" evidence="1">
    <location>
        <begin position="53"/>
        <end position="70"/>
    </location>
</feature>
<keyword evidence="2" id="KW-0732">Signal</keyword>
<feature type="compositionally biased region" description="Basic and acidic residues" evidence="1">
    <location>
        <begin position="177"/>
        <end position="194"/>
    </location>
</feature>
<name>D8TDE7_SELML</name>
<gene>
    <name evidence="3" type="ORF">SELMODRAFT_431674</name>
</gene>
<feature type="chain" id="PRO_5003123505" evidence="2">
    <location>
        <begin position="21"/>
        <end position="194"/>
    </location>
</feature>
<dbReference type="AlphaFoldDB" id="D8TDE7"/>
<evidence type="ECO:0000256" key="2">
    <source>
        <dbReference type="SAM" id="SignalP"/>
    </source>
</evidence>
<dbReference type="InParanoid" id="D8TDE7"/>
<organism evidence="4">
    <name type="scientific">Selaginella moellendorffii</name>
    <name type="common">Spikemoss</name>
    <dbReference type="NCBI Taxonomy" id="88036"/>
    <lineage>
        <taxon>Eukaryota</taxon>
        <taxon>Viridiplantae</taxon>
        <taxon>Streptophyta</taxon>
        <taxon>Embryophyta</taxon>
        <taxon>Tracheophyta</taxon>
        <taxon>Lycopodiopsida</taxon>
        <taxon>Selaginellales</taxon>
        <taxon>Selaginellaceae</taxon>
        <taxon>Selaginella</taxon>
    </lineage>
</organism>
<evidence type="ECO:0000256" key="1">
    <source>
        <dbReference type="SAM" id="MobiDB-lite"/>
    </source>
</evidence>
<feature type="compositionally biased region" description="Low complexity" evidence="1">
    <location>
        <begin position="160"/>
        <end position="172"/>
    </location>
</feature>
<dbReference type="KEGG" id="smo:SELMODRAFT_431674"/>
<reference evidence="3 4" key="1">
    <citation type="journal article" date="2011" name="Science">
        <title>The Selaginella genome identifies genetic changes associated with the evolution of vascular plants.</title>
        <authorList>
            <person name="Banks J.A."/>
            <person name="Nishiyama T."/>
            <person name="Hasebe M."/>
            <person name="Bowman J.L."/>
            <person name="Gribskov M."/>
            <person name="dePamphilis C."/>
            <person name="Albert V.A."/>
            <person name="Aono N."/>
            <person name="Aoyama T."/>
            <person name="Ambrose B.A."/>
            <person name="Ashton N.W."/>
            <person name="Axtell M.J."/>
            <person name="Barker E."/>
            <person name="Barker M.S."/>
            <person name="Bennetzen J.L."/>
            <person name="Bonawitz N.D."/>
            <person name="Chapple C."/>
            <person name="Cheng C."/>
            <person name="Correa L.G."/>
            <person name="Dacre M."/>
            <person name="DeBarry J."/>
            <person name="Dreyer I."/>
            <person name="Elias M."/>
            <person name="Engstrom E.M."/>
            <person name="Estelle M."/>
            <person name="Feng L."/>
            <person name="Finet C."/>
            <person name="Floyd S.K."/>
            <person name="Frommer W.B."/>
            <person name="Fujita T."/>
            <person name="Gramzow L."/>
            <person name="Gutensohn M."/>
            <person name="Harholt J."/>
            <person name="Hattori M."/>
            <person name="Heyl A."/>
            <person name="Hirai T."/>
            <person name="Hiwatashi Y."/>
            <person name="Ishikawa M."/>
            <person name="Iwata M."/>
            <person name="Karol K.G."/>
            <person name="Koehler B."/>
            <person name="Kolukisaoglu U."/>
            <person name="Kubo M."/>
            <person name="Kurata T."/>
            <person name="Lalonde S."/>
            <person name="Li K."/>
            <person name="Li Y."/>
            <person name="Litt A."/>
            <person name="Lyons E."/>
            <person name="Manning G."/>
            <person name="Maruyama T."/>
            <person name="Michael T.P."/>
            <person name="Mikami K."/>
            <person name="Miyazaki S."/>
            <person name="Morinaga S."/>
            <person name="Murata T."/>
            <person name="Mueller-Roeber B."/>
            <person name="Nelson D.R."/>
            <person name="Obara M."/>
            <person name="Oguri Y."/>
            <person name="Olmstead R.G."/>
            <person name="Onodera N."/>
            <person name="Petersen B.L."/>
            <person name="Pils B."/>
            <person name="Prigge M."/>
            <person name="Rensing S.A."/>
            <person name="Riano-Pachon D.M."/>
            <person name="Roberts A.W."/>
            <person name="Sato Y."/>
            <person name="Scheller H.V."/>
            <person name="Schulz B."/>
            <person name="Schulz C."/>
            <person name="Shakirov E.V."/>
            <person name="Shibagaki N."/>
            <person name="Shinohara N."/>
            <person name="Shippen D.E."/>
            <person name="Soerensen I."/>
            <person name="Sotooka R."/>
            <person name="Sugimoto N."/>
            <person name="Sugita M."/>
            <person name="Sumikawa N."/>
            <person name="Tanurdzic M."/>
            <person name="Theissen G."/>
            <person name="Ulvskov P."/>
            <person name="Wakazuki S."/>
            <person name="Weng J.K."/>
            <person name="Willats W.W."/>
            <person name="Wipf D."/>
            <person name="Wolf P.G."/>
            <person name="Yang L."/>
            <person name="Zimmer A.D."/>
            <person name="Zhu Q."/>
            <person name="Mitros T."/>
            <person name="Hellsten U."/>
            <person name="Loque D."/>
            <person name="Otillar R."/>
            <person name="Salamov A."/>
            <person name="Schmutz J."/>
            <person name="Shapiro H."/>
            <person name="Lindquist E."/>
            <person name="Lucas S."/>
            <person name="Rokhsar D."/>
            <person name="Grigoriev I.V."/>
        </authorList>
    </citation>
    <scope>NUCLEOTIDE SEQUENCE [LARGE SCALE GENOMIC DNA]</scope>
</reference>
<sequence>MKASLVFLIFVFATFHIVLSTSSGRGLDADDVDVDIFEDLDADDVDVEVFEDFPQKDDDYENQKRGDGLGKHRKGKNNNNNNINININFCKNESMDHKQLSQCVISMWNPSRRGLLSKDTGVGVQDSSAKEPVSSSLMDSPEMDNYMDGVHGQGKHRRNNNNNNNNINININVCRKKSMEREDSKDKEKVKFNP</sequence>
<protein>
    <submittedName>
        <fullName evidence="3">Uncharacterized protein</fullName>
    </submittedName>
</protein>
<evidence type="ECO:0000313" key="3">
    <source>
        <dbReference type="EMBL" id="EFJ05298.1"/>
    </source>
</evidence>
<dbReference type="HOGENOM" id="CLU_1404645_0_0_1"/>
<feature type="region of interest" description="Disordered" evidence="1">
    <location>
        <begin position="53"/>
        <end position="82"/>
    </location>
</feature>
<feature type="signal peptide" evidence="2">
    <location>
        <begin position="1"/>
        <end position="20"/>
    </location>
</feature>
<feature type="region of interest" description="Disordered" evidence="1">
    <location>
        <begin position="118"/>
        <end position="194"/>
    </location>
</feature>
<evidence type="ECO:0000313" key="4">
    <source>
        <dbReference type="Proteomes" id="UP000001514"/>
    </source>
</evidence>